<dbReference type="EMBL" id="BMAV01020459">
    <property type="protein sequence ID" value="GFY73918.1"/>
    <property type="molecule type" value="Genomic_DNA"/>
</dbReference>
<dbReference type="Proteomes" id="UP000886998">
    <property type="component" value="Unassembled WGS sequence"/>
</dbReference>
<dbReference type="AlphaFoldDB" id="A0A8X6YN74"/>
<sequence length="44" mass="5249">SRNRSWLRKSLSSRNQLWSRRNLLKWMSMENSQLLGGLNTNCLL</sequence>
<proteinExistence type="predicted"/>
<evidence type="ECO:0000313" key="2">
    <source>
        <dbReference type="Proteomes" id="UP000886998"/>
    </source>
</evidence>
<feature type="non-terminal residue" evidence="1">
    <location>
        <position position="1"/>
    </location>
</feature>
<keyword evidence="2" id="KW-1185">Reference proteome</keyword>
<protein>
    <submittedName>
        <fullName evidence="1">Uncharacterized protein</fullName>
    </submittedName>
</protein>
<reference evidence="1" key="1">
    <citation type="submission" date="2020-08" db="EMBL/GenBank/DDBJ databases">
        <title>Multicomponent nature underlies the extraordinary mechanical properties of spider dragline silk.</title>
        <authorList>
            <person name="Kono N."/>
            <person name="Nakamura H."/>
            <person name="Mori M."/>
            <person name="Yoshida Y."/>
            <person name="Ohtoshi R."/>
            <person name="Malay A.D."/>
            <person name="Moran D.A.P."/>
            <person name="Tomita M."/>
            <person name="Numata K."/>
            <person name="Arakawa K."/>
        </authorList>
    </citation>
    <scope>NUCLEOTIDE SEQUENCE</scope>
</reference>
<dbReference type="OrthoDB" id="10654690at2759"/>
<name>A0A8X6YN74_9ARAC</name>
<organism evidence="1 2">
    <name type="scientific">Trichonephila inaurata madagascariensis</name>
    <dbReference type="NCBI Taxonomy" id="2747483"/>
    <lineage>
        <taxon>Eukaryota</taxon>
        <taxon>Metazoa</taxon>
        <taxon>Ecdysozoa</taxon>
        <taxon>Arthropoda</taxon>
        <taxon>Chelicerata</taxon>
        <taxon>Arachnida</taxon>
        <taxon>Araneae</taxon>
        <taxon>Araneomorphae</taxon>
        <taxon>Entelegynae</taxon>
        <taxon>Araneoidea</taxon>
        <taxon>Nephilidae</taxon>
        <taxon>Trichonephila</taxon>
        <taxon>Trichonephila inaurata</taxon>
    </lineage>
</organism>
<evidence type="ECO:0000313" key="1">
    <source>
        <dbReference type="EMBL" id="GFY73918.1"/>
    </source>
</evidence>
<comment type="caution">
    <text evidence="1">The sequence shown here is derived from an EMBL/GenBank/DDBJ whole genome shotgun (WGS) entry which is preliminary data.</text>
</comment>
<gene>
    <name evidence="1" type="primary">NCL1_16056</name>
    <name evidence="1" type="ORF">TNIN_20031</name>
</gene>
<accession>A0A8X6YN74</accession>